<feature type="domain" description="Ribonuclease H1 N-terminal" evidence="2">
    <location>
        <begin position="100"/>
        <end position="140"/>
    </location>
</feature>
<evidence type="ECO:0000313" key="3">
    <source>
        <dbReference type="EMBL" id="KAF9777687.1"/>
    </source>
</evidence>
<dbReference type="InterPro" id="IPR037056">
    <property type="entry name" value="RNase_H1_N_sf"/>
</dbReference>
<dbReference type="Pfam" id="PF01693">
    <property type="entry name" value="Cauli_VI"/>
    <property type="match status" value="1"/>
</dbReference>
<feature type="region of interest" description="Disordered" evidence="1">
    <location>
        <begin position="258"/>
        <end position="295"/>
    </location>
</feature>
<dbReference type="Gene3D" id="3.40.970.10">
    <property type="entry name" value="Ribonuclease H1, N-terminal domain"/>
    <property type="match status" value="2"/>
</dbReference>
<evidence type="ECO:0000313" key="4">
    <source>
        <dbReference type="Proteomes" id="UP000736335"/>
    </source>
</evidence>
<protein>
    <recommendedName>
        <fullName evidence="2">Ribonuclease H1 N-terminal domain-containing protein</fullName>
    </recommendedName>
</protein>
<sequence length="356" mass="39515">MAARNRFLFSSPPPTTRPSPIATGTLRSFPITSFPFSSSPPFSFTQPASSSPEPDLFEDFTYSDDMDDDFRRIDTTSAAILNTRIAKEDTQAFPEDRKTWVVFHGREPGVYDDWNSAIFQVQCFSDAFQRAFPSRKVAENAWVAFMKDGTFPDYGRSPWVVYFGRRPGVFERITELECSVKGYAGAIFRSCSSISEGKIKLQLFSERISLLFAGPDPFSGVEDLMPRREEFDNRRVIETAAKSMTPVLAMPNLSLAPGPANPSHAAPNRVGVLPKSTSDDVAESSKSASSRKGPRPGEGWYVAYHAVLPGIYFGVEALKDAKPKPGGFRCALDRESADYLFFELSLDGKVVWAEDE</sequence>
<proteinExistence type="predicted"/>
<keyword evidence="4" id="KW-1185">Reference proteome</keyword>
<reference evidence="3" key="2">
    <citation type="submission" date="2020-11" db="EMBL/GenBank/DDBJ databases">
        <authorList>
            <consortium name="DOE Joint Genome Institute"/>
            <person name="Kuo A."/>
            <person name="Miyauchi S."/>
            <person name="Kiss E."/>
            <person name="Drula E."/>
            <person name="Kohler A."/>
            <person name="Sanchez-Garcia M."/>
            <person name="Andreopoulos B."/>
            <person name="Barry K.W."/>
            <person name="Bonito G."/>
            <person name="Buee M."/>
            <person name="Carver A."/>
            <person name="Chen C."/>
            <person name="Cichocki N."/>
            <person name="Clum A."/>
            <person name="Culley D."/>
            <person name="Crous P.W."/>
            <person name="Fauchery L."/>
            <person name="Girlanda M."/>
            <person name="Hayes R."/>
            <person name="Keri Z."/>
            <person name="Labutti K."/>
            <person name="Lipzen A."/>
            <person name="Lombard V."/>
            <person name="Magnuson J."/>
            <person name="Maillard F."/>
            <person name="Morin E."/>
            <person name="Murat C."/>
            <person name="Nolan M."/>
            <person name="Ohm R."/>
            <person name="Pangilinan J."/>
            <person name="Pereira M."/>
            <person name="Perotto S."/>
            <person name="Peter M."/>
            <person name="Riley R."/>
            <person name="Sitrit Y."/>
            <person name="Stielow B."/>
            <person name="Szollosi G."/>
            <person name="Zifcakova L."/>
            <person name="Stursova M."/>
            <person name="Spatafora J.W."/>
            <person name="Tedersoo L."/>
            <person name="Vaario L.-M."/>
            <person name="Yamada A."/>
            <person name="Yan M."/>
            <person name="Wang P."/>
            <person name="Xu J."/>
            <person name="Bruns T."/>
            <person name="Baldrian P."/>
            <person name="Vilgalys R."/>
            <person name="Henrissat B."/>
            <person name="Grigoriev I.V."/>
            <person name="Hibbett D."/>
            <person name="Nagy L.G."/>
            <person name="Martin F.M."/>
        </authorList>
    </citation>
    <scope>NUCLEOTIDE SEQUENCE</scope>
    <source>
        <strain evidence="3">UH-Tt-Lm1</strain>
    </source>
</reference>
<dbReference type="InterPro" id="IPR011320">
    <property type="entry name" value="RNase_H1_N"/>
</dbReference>
<dbReference type="AlphaFoldDB" id="A0A9P6L0A2"/>
<dbReference type="OrthoDB" id="3254429at2759"/>
<dbReference type="InterPro" id="IPR009027">
    <property type="entry name" value="Ribosomal_bL9/RNase_H1_N"/>
</dbReference>
<name>A0A9P6L0A2_9AGAM</name>
<accession>A0A9P6L0A2</accession>
<evidence type="ECO:0000259" key="2">
    <source>
        <dbReference type="Pfam" id="PF01693"/>
    </source>
</evidence>
<dbReference type="Proteomes" id="UP000736335">
    <property type="component" value="Unassembled WGS sequence"/>
</dbReference>
<comment type="caution">
    <text evidence="3">The sequence shown here is derived from an EMBL/GenBank/DDBJ whole genome shotgun (WGS) entry which is preliminary data.</text>
</comment>
<organism evidence="3 4">
    <name type="scientific">Thelephora terrestris</name>
    <dbReference type="NCBI Taxonomy" id="56493"/>
    <lineage>
        <taxon>Eukaryota</taxon>
        <taxon>Fungi</taxon>
        <taxon>Dikarya</taxon>
        <taxon>Basidiomycota</taxon>
        <taxon>Agaricomycotina</taxon>
        <taxon>Agaricomycetes</taxon>
        <taxon>Thelephorales</taxon>
        <taxon>Thelephoraceae</taxon>
        <taxon>Thelephora</taxon>
    </lineage>
</organism>
<feature type="region of interest" description="Disordered" evidence="1">
    <location>
        <begin position="1"/>
        <end position="26"/>
    </location>
</feature>
<dbReference type="SUPFAM" id="SSF55658">
    <property type="entry name" value="L9 N-domain-like"/>
    <property type="match status" value="1"/>
</dbReference>
<gene>
    <name evidence="3" type="ORF">BJ322DRAFT_1114823</name>
</gene>
<dbReference type="EMBL" id="WIUZ02000029">
    <property type="protein sequence ID" value="KAF9777687.1"/>
    <property type="molecule type" value="Genomic_DNA"/>
</dbReference>
<reference evidence="3" key="1">
    <citation type="journal article" date="2020" name="Nat. Commun.">
        <title>Large-scale genome sequencing of mycorrhizal fungi provides insights into the early evolution of symbiotic traits.</title>
        <authorList>
            <person name="Miyauchi S."/>
            <person name="Kiss E."/>
            <person name="Kuo A."/>
            <person name="Drula E."/>
            <person name="Kohler A."/>
            <person name="Sanchez-Garcia M."/>
            <person name="Morin E."/>
            <person name="Andreopoulos B."/>
            <person name="Barry K.W."/>
            <person name="Bonito G."/>
            <person name="Buee M."/>
            <person name="Carver A."/>
            <person name="Chen C."/>
            <person name="Cichocki N."/>
            <person name="Clum A."/>
            <person name="Culley D."/>
            <person name="Crous P.W."/>
            <person name="Fauchery L."/>
            <person name="Girlanda M."/>
            <person name="Hayes R.D."/>
            <person name="Keri Z."/>
            <person name="LaButti K."/>
            <person name="Lipzen A."/>
            <person name="Lombard V."/>
            <person name="Magnuson J."/>
            <person name="Maillard F."/>
            <person name="Murat C."/>
            <person name="Nolan M."/>
            <person name="Ohm R.A."/>
            <person name="Pangilinan J."/>
            <person name="Pereira M.F."/>
            <person name="Perotto S."/>
            <person name="Peter M."/>
            <person name="Pfister S."/>
            <person name="Riley R."/>
            <person name="Sitrit Y."/>
            <person name="Stielow J.B."/>
            <person name="Szollosi G."/>
            <person name="Zifcakova L."/>
            <person name="Stursova M."/>
            <person name="Spatafora J.W."/>
            <person name="Tedersoo L."/>
            <person name="Vaario L.M."/>
            <person name="Yamada A."/>
            <person name="Yan M."/>
            <person name="Wang P."/>
            <person name="Xu J."/>
            <person name="Bruns T."/>
            <person name="Baldrian P."/>
            <person name="Vilgalys R."/>
            <person name="Dunand C."/>
            <person name="Henrissat B."/>
            <person name="Grigoriev I.V."/>
            <person name="Hibbett D."/>
            <person name="Nagy L.G."/>
            <person name="Martin F.M."/>
        </authorList>
    </citation>
    <scope>NUCLEOTIDE SEQUENCE</scope>
    <source>
        <strain evidence="3">UH-Tt-Lm1</strain>
    </source>
</reference>
<evidence type="ECO:0000256" key="1">
    <source>
        <dbReference type="SAM" id="MobiDB-lite"/>
    </source>
</evidence>